<feature type="domain" description="BFN" evidence="2">
    <location>
        <begin position="1"/>
        <end position="132"/>
    </location>
</feature>
<accession>A0A1N6DIW2</accession>
<evidence type="ECO:0000259" key="2">
    <source>
        <dbReference type="PROSITE" id="PS51658"/>
    </source>
</evidence>
<feature type="region of interest" description="Disordered" evidence="1">
    <location>
        <begin position="127"/>
        <end position="194"/>
    </location>
</feature>
<dbReference type="EMBL" id="FSRG01000003">
    <property type="protein sequence ID" value="SIN70761.1"/>
    <property type="molecule type" value="Genomic_DNA"/>
</dbReference>
<gene>
    <name evidence="3" type="ORF">SAMN02745161_0197</name>
</gene>
<dbReference type="PANTHER" id="PTHR15160">
    <property type="entry name" value="VON HIPPEL-LINDAU PROTEIN"/>
    <property type="match status" value="1"/>
</dbReference>
<protein>
    <recommendedName>
        <fullName evidence="2">BFN domain-containing protein</fullName>
    </recommendedName>
</protein>
<dbReference type="SUPFAM" id="SSF103256">
    <property type="entry name" value="Hypothetical protein TM0160"/>
    <property type="match status" value="1"/>
</dbReference>
<evidence type="ECO:0000313" key="3">
    <source>
        <dbReference type="EMBL" id="SIN70761.1"/>
    </source>
</evidence>
<feature type="compositionally biased region" description="Polar residues" evidence="1">
    <location>
        <begin position="151"/>
        <end position="161"/>
    </location>
</feature>
<keyword evidence="4" id="KW-1185">Reference proteome</keyword>
<dbReference type="PANTHER" id="PTHR15160:SF1">
    <property type="entry name" value="VON HIPPEL-LINDAU DISEASE TUMOR SUPPRESSOR"/>
    <property type="match status" value="1"/>
</dbReference>
<reference evidence="4" key="1">
    <citation type="submission" date="2016-11" db="EMBL/GenBank/DDBJ databases">
        <authorList>
            <person name="Varghese N."/>
            <person name="Submissions S."/>
        </authorList>
    </citation>
    <scope>NUCLEOTIDE SEQUENCE [LARGE SCALE GENOMIC DNA]</scope>
    <source>
        <strain evidence="4">DSM 17456</strain>
    </source>
</reference>
<dbReference type="Proteomes" id="UP000184694">
    <property type="component" value="Unassembled WGS sequence"/>
</dbReference>
<sequence length="194" mass="21291">MVRMEVAGLSLDKKTRAPILMLKDPAGEKMLNIWIGAMEAMAISIFLNQVDVPRPLTHDLMLKSIEELGAQLLGVDIIRVENGTYFAELDVDMDGKRSRIDCRPSDGVALALRAGIPILVSQSVLDAVGTGPDNSPQPNDLATDGAAQMMRSAQNDRQSQNDSRRIAQAAEQKRDDDSLADLLKKMQPDTKYKM</sequence>
<dbReference type="PROSITE" id="PS51658">
    <property type="entry name" value="BFN"/>
    <property type="match status" value="1"/>
</dbReference>
<dbReference type="InterPro" id="IPR036104">
    <property type="entry name" value="BFN_sf"/>
</dbReference>
<name>A0A1N6DIW2_9BACT</name>
<dbReference type="Gene3D" id="3.10.690.10">
    <property type="entry name" value="Bifunctional nuclease domain"/>
    <property type="match status" value="1"/>
</dbReference>
<organism evidence="3 4">
    <name type="scientific">Halodesulfovibrio marinisediminis DSM 17456</name>
    <dbReference type="NCBI Taxonomy" id="1121457"/>
    <lineage>
        <taxon>Bacteria</taxon>
        <taxon>Pseudomonadati</taxon>
        <taxon>Thermodesulfobacteriota</taxon>
        <taxon>Desulfovibrionia</taxon>
        <taxon>Desulfovibrionales</taxon>
        <taxon>Desulfovibrionaceae</taxon>
        <taxon>Halodesulfovibrio</taxon>
    </lineage>
</organism>
<evidence type="ECO:0000313" key="4">
    <source>
        <dbReference type="Proteomes" id="UP000184694"/>
    </source>
</evidence>
<dbReference type="OrthoDB" id="9788698at2"/>
<dbReference type="RefSeq" id="WP_074215103.1">
    <property type="nucleotide sequence ID" value="NZ_FSRG01000003.1"/>
</dbReference>
<feature type="compositionally biased region" description="Basic and acidic residues" evidence="1">
    <location>
        <begin position="171"/>
        <end position="194"/>
    </location>
</feature>
<dbReference type="GO" id="GO:0004518">
    <property type="term" value="F:nuclease activity"/>
    <property type="evidence" value="ECO:0007669"/>
    <property type="project" value="InterPro"/>
</dbReference>
<dbReference type="STRING" id="1121457.SAMN02745161_0197"/>
<dbReference type="AlphaFoldDB" id="A0A1N6DIW2"/>
<dbReference type="InterPro" id="IPR003729">
    <property type="entry name" value="Bi_nuclease_dom"/>
</dbReference>
<evidence type="ECO:0000256" key="1">
    <source>
        <dbReference type="SAM" id="MobiDB-lite"/>
    </source>
</evidence>
<proteinExistence type="predicted"/>
<dbReference type="Pfam" id="PF02577">
    <property type="entry name" value="BFN_dom"/>
    <property type="match status" value="1"/>
</dbReference>